<dbReference type="InterPro" id="IPR020904">
    <property type="entry name" value="Sc_DH/Rdtase_CS"/>
</dbReference>
<dbReference type="PANTHER" id="PTHR43976">
    <property type="entry name" value="SHORT CHAIN DEHYDROGENASE"/>
    <property type="match status" value="1"/>
</dbReference>
<comment type="caution">
    <text evidence="4">The sequence shown here is derived from an EMBL/GenBank/DDBJ whole genome shotgun (WGS) entry which is preliminary data.</text>
</comment>
<accession>A0A2W5NKN3</accession>
<dbReference type="PANTHER" id="PTHR43976:SF16">
    <property type="entry name" value="SHORT-CHAIN DEHYDROGENASE_REDUCTASE FAMILY PROTEIN"/>
    <property type="match status" value="1"/>
</dbReference>
<dbReference type="AlphaFoldDB" id="A0A2W5NKN3"/>
<dbReference type="PRINTS" id="PR00080">
    <property type="entry name" value="SDRFAMILY"/>
</dbReference>
<dbReference type="Gene3D" id="3.40.50.720">
    <property type="entry name" value="NAD(P)-binding Rossmann-like Domain"/>
    <property type="match status" value="1"/>
</dbReference>
<proteinExistence type="inferred from homology"/>
<dbReference type="EMBL" id="QFPX01000019">
    <property type="protein sequence ID" value="PZQ53058.1"/>
    <property type="molecule type" value="Genomic_DNA"/>
</dbReference>
<gene>
    <name evidence="4" type="ORF">DI555_18480</name>
</gene>
<name>A0A2W5NKN3_9SPHN</name>
<dbReference type="Pfam" id="PF00106">
    <property type="entry name" value="adh_short"/>
    <property type="match status" value="1"/>
</dbReference>
<evidence type="ECO:0000256" key="3">
    <source>
        <dbReference type="RuleBase" id="RU000363"/>
    </source>
</evidence>
<keyword evidence="2" id="KW-0560">Oxidoreductase</keyword>
<evidence type="ECO:0000313" key="5">
    <source>
        <dbReference type="Proteomes" id="UP000249082"/>
    </source>
</evidence>
<protein>
    <submittedName>
        <fullName evidence="4">Short-chain dehydrogenase/reductase</fullName>
    </submittedName>
</protein>
<organism evidence="4 5">
    <name type="scientific">Novosphingobium pentaromativorans</name>
    <dbReference type="NCBI Taxonomy" id="205844"/>
    <lineage>
        <taxon>Bacteria</taxon>
        <taxon>Pseudomonadati</taxon>
        <taxon>Pseudomonadota</taxon>
        <taxon>Alphaproteobacteria</taxon>
        <taxon>Sphingomonadales</taxon>
        <taxon>Sphingomonadaceae</taxon>
        <taxon>Novosphingobium</taxon>
    </lineage>
</organism>
<dbReference type="Proteomes" id="UP000249082">
    <property type="component" value="Unassembled WGS sequence"/>
</dbReference>
<dbReference type="InterPro" id="IPR051911">
    <property type="entry name" value="SDR_oxidoreductase"/>
</dbReference>
<dbReference type="NCBIfam" id="NF004824">
    <property type="entry name" value="PRK06180.1"/>
    <property type="match status" value="1"/>
</dbReference>
<reference evidence="4 5" key="1">
    <citation type="submission" date="2017-08" db="EMBL/GenBank/DDBJ databases">
        <title>Infants hospitalized years apart are colonized by the same room-sourced microbial strains.</title>
        <authorList>
            <person name="Brooks B."/>
            <person name="Olm M.R."/>
            <person name="Firek B.A."/>
            <person name="Baker R."/>
            <person name="Thomas B.C."/>
            <person name="Morowitz M.J."/>
            <person name="Banfield J.F."/>
        </authorList>
    </citation>
    <scope>NUCLEOTIDE SEQUENCE [LARGE SCALE GENOMIC DNA]</scope>
    <source>
        <strain evidence="4">S2_005_002_R2_33</strain>
    </source>
</reference>
<evidence type="ECO:0000256" key="1">
    <source>
        <dbReference type="ARBA" id="ARBA00006484"/>
    </source>
</evidence>
<dbReference type="InterPro" id="IPR002347">
    <property type="entry name" value="SDR_fam"/>
</dbReference>
<dbReference type="CDD" id="cd05374">
    <property type="entry name" value="17beta-HSD-like_SDR_c"/>
    <property type="match status" value="1"/>
</dbReference>
<dbReference type="PROSITE" id="PS00061">
    <property type="entry name" value="ADH_SHORT"/>
    <property type="match status" value="1"/>
</dbReference>
<dbReference type="PRINTS" id="PR00081">
    <property type="entry name" value="GDHRDH"/>
</dbReference>
<comment type="similarity">
    <text evidence="1 3">Belongs to the short-chain dehydrogenases/reductases (SDR) family.</text>
</comment>
<dbReference type="InterPro" id="IPR036291">
    <property type="entry name" value="NAD(P)-bd_dom_sf"/>
</dbReference>
<dbReference type="SUPFAM" id="SSF51735">
    <property type="entry name" value="NAD(P)-binding Rossmann-fold domains"/>
    <property type="match status" value="1"/>
</dbReference>
<sequence>MTNWLITGIGGGLGRAVAKAALARGDVVVGTTRSAGDAEFEALAPGRAHVVTVDLADEASVRAAAARAEDLTGGIDRLLNNAGYGLVGAIEEVSIDEAKALFEINVFGAVRMIQAVLPAMRARRKGHIVNVTSVSGHAPWAGTGIYGASKYALECVGQTLAQEVAPMGIRVTNVAPGGFRTGFAASGLRIAAKDIADYEDGAHFARRSLTEGAGNEKGDPARGAEAILAALDSAEPPLHLFLGEDALHYARDQIAFVGRQMDEWEALSLSTAFEPA</sequence>
<evidence type="ECO:0000313" key="4">
    <source>
        <dbReference type="EMBL" id="PZQ53058.1"/>
    </source>
</evidence>
<evidence type="ECO:0000256" key="2">
    <source>
        <dbReference type="ARBA" id="ARBA00023002"/>
    </source>
</evidence>
<dbReference type="GO" id="GO:0016491">
    <property type="term" value="F:oxidoreductase activity"/>
    <property type="evidence" value="ECO:0007669"/>
    <property type="project" value="UniProtKB-KW"/>
</dbReference>